<dbReference type="GO" id="GO:0016887">
    <property type="term" value="F:ATP hydrolysis activity"/>
    <property type="evidence" value="ECO:0007669"/>
    <property type="project" value="InterPro"/>
</dbReference>
<evidence type="ECO:0000256" key="5">
    <source>
        <dbReference type="ARBA" id="ARBA00022737"/>
    </source>
</evidence>
<evidence type="ECO:0000313" key="14">
    <source>
        <dbReference type="Proteomes" id="UP000440578"/>
    </source>
</evidence>
<name>A0A6A4UX14_AMPAM</name>
<feature type="transmembrane region" description="Helical" evidence="11">
    <location>
        <begin position="433"/>
        <end position="455"/>
    </location>
</feature>
<reference evidence="13 14" key="1">
    <citation type="submission" date="2019-07" db="EMBL/GenBank/DDBJ databases">
        <title>Draft genome assembly of a fouling barnacle, Amphibalanus amphitrite (Darwin, 1854): The first reference genome for Thecostraca.</title>
        <authorList>
            <person name="Kim W."/>
        </authorList>
    </citation>
    <scope>NUCLEOTIDE SEQUENCE [LARGE SCALE GENOMIC DNA]</scope>
    <source>
        <strain evidence="13">SNU_AA5</strain>
        <tissue evidence="13">Soma without cirri and trophi</tissue>
    </source>
</reference>
<dbReference type="AlphaFoldDB" id="A0A6A4UX14"/>
<keyword evidence="9 11" id="KW-0472">Membrane</keyword>
<evidence type="ECO:0000256" key="9">
    <source>
        <dbReference type="ARBA" id="ARBA00023136"/>
    </source>
</evidence>
<organism evidence="13 14">
    <name type="scientific">Amphibalanus amphitrite</name>
    <name type="common">Striped barnacle</name>
    <name type="synonym">Balanus amphitrite</name>
    <dbReference type="NCBI Taxonomy" id="1232801"/>
    <lineage>
        <taxon>Eukaryota</taxon>
        <taxon>Metazoa</taxon>
        <taxon>Ecdysozoa</taxon>
        <taxon>Arthropoda</taxon>
        <taxon>Crustacea</taxon>
        <taxon>Multicrustacea</taxon>
        <taxon>Cirripedia</taxon>
        <taxon>Thoracica</taxon>
        <taxon>Thoracicalcarea</taxon>
        <taxon>Balanomorpha</taxon>
        <taxon>Balanoidea</taxon>
        <taxon>Balanidae</taxon>
        <taxon>Amphibalaninae</taxon>
        <taxon>Amphibalanus</taxon>
    </lineage>
</organism>
<evidence type="ECO:0000256" key="11">
    <source>
        <dbReference type="SAM" id="Phobius"/>
    </source>
</evidence>
<dbReference type="GO" id="GO:0005524">
    <property type="term" value="F:ATP binding"/>
    <property type="evidence" value="ECO:0007669"/>
    <property type="project" value="UniProtKB-KW"/>
</dbReference>
<dbReference type="Pfam" id="PF00005">
    <property type="entry name" value="ABC_tran"/>
    <property type="match status" value="1"/>
</dbReference>
<dbReference type="OrthoDB" id="6512918at2759"/>
<comment type="similarity">
    <text evidence="2">Belongs to the ABC transporter superfamily. ABCA family.</text>
</comment>
<dbReference type="SUPFAM" id="SSF52540">
    <property type="entry name" value="P-loop containing nucleoside triphosphate hydrolases"/>
    <property type="match status" value="1"/>
</dbReference>
<dbReference type="PANTHER" id="PTHR19229">
    <property type="entry name" value="ATP-BINDING CASSETTE TRANSPORTER SUBFAMILY A ABCA"/>
    <property type="match status" value="1"/>
</dbReference>
<protein>
    <submittedName>
        <fullName evidence="13">ATP-binding cassette sub-family A member 1</fullName>
    </submittedName>
</protein>
<keyword evidence="5" id="KW-0677">Repeat</keyword>
<dbReference type="GO" id="GO:0016020">
    <property type="term" value="C:membrane"/>
    <property type="evidence" value="ECO:0007669"/>
    <property type="project" value="UniProtKB-SubCell"/>
</dbReference>
<dbReference type="InterPro" id="IPR003439">
    <property type="entry name" value="ABC_transporter-like_ATP-bd"/>
</dbReference>
<feature type="coiled-coil region" evidence="10">
    <location>
        <begin position="848"/>
        <end position="875"/>
    </location>
</feature>
<keyword evidence="4 11" id="KW-0812">Transmembrane</keyword>
<dbReference type="Gene3D" id="3.40.50.300">
    <property type="entry name" value="P-loop containing nucleotide triphosphate hydrolases"/>
    <property type="match status" value="1"/>
</dbReference>
<accession>A0A6A4UX14</accession>
<dbReference type="GO" id="GO:0005319">
    <property type="term" value="F:lipid transporter activity"/>
    <property type="evidence" value="ECO:0007669"/>
    <property type="project" value="TreeGrafter"/>
</dbReference>
<dbReference type="FunFam" id="3.40.50.300:FF:000264">
    <property type="entry name" value="ATP-binding cassette, sub-family A (ABC1), member 1"/>
    <property type="match status" value="1"/>
</dbReference>
<feature type="domain" description="ABC transporter" evidence="12">
    <location>
        <begin position="616"/>
        <end position="846"/>
    </location>
</feature>
<dbReference type="InterPro" id="IPR017871">
    <property type="entry name" value="ABC_transporter-like_CS"/>
</dbReference>
<dbReference type="PROSITE" id="PS50893">
    <property type="entry name" value="ABC_TRANSPORTER_2"/>
    <property type="match status" value="1"/>
</dbReference>
<evidence type="ECO:0000256" key="8">
    <source>
        <dbReference type="ARBA" id="ARBA00022989"/>
    </source>
</evidence>
<dbReference type="CDD" id="cd03263">
    <property type="entry name" value="ABC_subfamily_A"/>
    <property type="match status" value="1"/>
</dbReference>
<feature type="transmembrane region" description="Helical" evidence="11">
    <location>
        <begin position="536"/>
        <end position="557"/>
    </location>
</feature>
<evidence type="ECO:0000259" key="12">
    <source>
        <dbReference type="PROSITE" id="PS50893"/>
    </source>
</evidence>
<feature type="transmembrane region" description="Helical" evidence="11">
    <location>
        <begin position="461"/>
        <end position="480"/>
    </location>
</feature>
<evidence type="ECO:0000256" key="2">
    <source>
        <dbReference type="ARBA" id="ARBA00008869"/>
    </source>
</evidence>
<keyword evidence="7 13" id="KW-0067">ATP-binding</keyword>
<dbReference type="InterPro" id="IPR003593">
    <property type="entry name" value="AAA+_ATPase"/>
</dbReference>
<dbReference type="Proteomes" id="UP000440578">
    <property type="component" value="Unassembled WGS sequence"/>
</dbReference>
<keyword evidence="8 11" id="KW-1133">Transmembrane helix</keyword>
<dbReference type="EMBL" id="VIIS01002210">
    <property type="protein sequence ID" value="KAF0287166.1"/>
    <property type="molecule type" value="Genomic_DNA"/>
</dbReference>
<evidence type="ECO:0000256" key="7">
    <source>
        <dbReference type="ARBA" id="ARBA00022840"/>
    </source>
</evidence>
<evidence type="ECO:0000313" key="13">
    <source>
        <dbReference type="EMBL" id="KAF0287166.1"/>
    </source>
</evidence>
<comment type="subcellular location">
    <subcellularLocation>
        <location evidence="1">Membrane</location>
        <topology evidence="1">Multi-pass membrane protein</topology>
    </subcellularLocation>
</comment>
<gene>
    <name evidence="13" type="primary">Abca1</name>
    <name evidence="13" type="ORF">FJT64_014352</name>
</gene>
<evidence type="ECO:0000256" key="4">
    <source>
        <dbReference type="ARBA" id="ARBA00022692"/>
    </source>
</evidence>
<proteinExistence type="inferred from homology"/>
<sequence length="911" mass="102102">MHECHFEPKPMPSAGPVQFLRGFVCTFNNTCHERVPPETSAIYKEALLTRLLDDVGAVLELRVNRSTARSVRHFATDLASLRELGLRLWAGQAELRGSISLGDVITNKTAYHALLKEFGIGNGRWARTQLLAASVPLAQLPEIVNRLGLLLALPGADGLLCDSGFFSDLLRSPAEATTSAMVREICALPVADQQALLGRLIALVERRRVLRLLGRVVRQSGGGSLRPDDWLAVLRLGRQVSEDLRELDTFSRLLEHVSELTEAVNLDEPESTLNVTGEPMNISQPMMLAMRFQGAVCGVDYARMAMPSGRQRRLAPINAIKDKMDEMPEQEFSNDTSISDECNELFHSLDSNWMTKFFWRTVKPFVRAMIVKSIVYEKEQRLKEVMRILGLSNGVHWLGWFLTSFSSMVVSDVLLTIVLVYGKVLENSDPFIVFLFLLCFTMATITLSFLLSTLFSKANLAAAAGGILYFISYLPYPFLIIWDEHLDYLHKLLGSLLSNVAFGFGCSYFAHYEERGVGIQWSTIDKSPIVGDEFSLLQSMFVLLLDSFLYGLLTWYIEAVFPGQFGIPRPWFFPFMRSYWCGVEPHTMPDKEAVPLTDSMGNDKFEAEPTNLPLGVAVQHLRKVYANGKVAVEDMSLNFYEGQITSFLGHNGAGKTTTISILIGLFPPTKGTAKIYNFDIRTEMDQIRQSLGICPQHNTLFDELTVAEHIWFYARLKGRLPAEVDEESDRMIEDLGLPHKRDELSKNLSGGMQRKLSIAVAFVGGSRTVILDEPTSGVDPYSRRSIWELLMKYKSGRTIILTTHFMDEADILGDRIAIIAQGQLQCCGSSLFLKSNFGSGYYLTLARFQESQRLAERLERLLEALDDNLTRLGITSYGLSDTSLEEIFLRLADDGSRLSERVLSQQISSIT</sequence>
<dbReference type="GO" id="GO:0140359">
    <property type="term" value="F:ABC-type transporter activity"/>
    <property type="evidence" value="ECO:0007669"/>
    <property type="project" value="InterPro"/>
</dbReference>
<dbReference type="PANTHER" id="PTHR19229:SF36">
    <property type="entry name" value="ATP-BINDING CASSETTE SUB-FAMILY A MEMBER 2"/>
    <property type="match status" value="1"/>
</dbReference>
<evidence type="ECO:0000256" key="3">
    <source>
        <dbReference type="ARBA" id="ARBA00022448"/>
    </source>
</evidence>
<dbReference type="PROSITE" id="PS00211">
    <property type="entry name" value="ABC_TRANSPORTER_1"/>
    <property type="match status" value="1"/>
</dbReference>
<comment type="caution">
    <text evidence="13">The sequence shown here is derived from an EMBL/GenBank/DDBJ whole genome shotgun (WGS) entry which is preliminary data.</text>
</comment>
<evidence type="ECO:0000256" key="1">
    <source>
        <dbReference type="ARBA" id="ARBA00004141"/>
    </source>
</evidence>
<dbReference type="Pfam" id="PF12698">
    <property type="entry name" value="ABC2_membrane_3"/>
    <property type="match status" value="1"/>
</dbReference>
<evidence type="ECO:0000256" key="10">
    <source>
        <dbReference type="SAM" id="Coils"/>
    </source>
</evidence>
<keyword evidence="14" id="KW-1185">Reference proteome</keyword>
<keyword evidence="6" id="KW-0547">Nucleotide-binding</keyword>
<dbReference type="InterPro" id="IPR026082">
    <property type="entry name" value="ABCA"/>
</dbReference>
<dbReference type="InterPro" id="IPR013525">
    <property type="entry name" value="ABC2_TM"/>
</dbReference>
<dbReference type="InterPro" id="IPR027417">
    <property type="entry name" value="P-loop_NTPase"/>
</dbReference>
<evidence type="ECO:0000256" key="6">
    <source>
        <dbReference type="ARBA" id="ARBA00022741"/>
    </source>
</evidence>
<dbReference type="SMART" id="SM00382">
    <property type="entry name" value="AAA"/>
    <property type="match status" value="1"/>
</dbReference>
<feature type="transmembrane region" description="Helical" evidence="11">
    <location>
        <begin position="397"/>
        <end position="421"/>
    </location>
</feature>
<keyword evidence="3" id="KW-0813">Transport</keyword>
<keyword evidence="10" id="KW-0175">Coiled coil</keyword>